<organism evidence="8 9">
    <name type="scientific">Daphnia magna</name>
    <dbReference type="NCBI Taxonomy" id="35525"/>
    <lineage>
        <taxon>Eukaryota</taxon>
        <taxon>Metazoa</taxon>
        <taxon>Ecdysozoa</taxon>
        <taxon>Arthropoda</taxon>
        <taxon>Crustacea</taxon>
        <taxon>Branchiopoda</taxon>
        <taxon>Diplostraca</taxon>
        <taxon>Cladocera</taxon>
        <taxon>Anomopoda</taxon>
        <taxon>Daphniidae</taxon>
        <taxon>Daphnia</taxon>
    </lineage>
</organism>
<evidence type="ECO:0000256" key="6">
    <source>
        <dbReference type="SAM" id="MobiDB-lite"/>
    </source>
</evidence>
<evidence type="ECO:0000256" key="3">
    <source>
        <dbReference type="ARBA" id="ARBA00022771"/>
    </source>
</evidence>
<evidence type="ECO:0000313" key="8">
    <source>
        <dbReference type="EMBL" id="KZS04722.1"/>
    </source>
</evidence>
<keyword evidence="5" id="KW-0539">Nucleus</keyword>
<dbReference type="Pfam" id="PF05699">
    <property type="entry name" value="Dimer_Tnp_hAT"/>
    <property type="match status" value="1"/>
</dbReference>
<dbReference type="OrthoDB" id="6356850at2759"/>
<dbReference type="EMBL" id="LRGB01003095">
    <property type="protein sequence ID" value="KZS04722.1"/>
    <property type="molecule type" value="Genomic_DNA"/>
</dbReference>
<dbReference type="AlphaFoldDB" id="A0A164M4M2"/>
<dbReference type="InterPro" id="IPR052035">
    <property type="entry name" value="ZnF_BED_domain_contain"/>
</dbReference>
<keyword evidence="3" id="KW-0863">Zinc-finger</keyword>
<dbReference type="Proteomes" id="UP000076858">
    <property type="component" value="Unassembled WGS sequence"/>
</dbReference>
<dbReference type="SUPFAM" id="SSF53098">
    <property type="entry name" value="Ribonuclease H-like"/>
    <property type="match status" value="1"/>
</dbReference>
<evidence type="ECO:0000259" key="7">
    <source>
        <dbReference type="Pfam" id="PF05699"/>
    </source>
</evidence>
<dbReference type="PANTHER" id="PTHR46481">
    <property type="entry name" value="ZINC FINGER BED DOMAIN-CONTAINING PROTEIN 4"/>
    <property type="match status" value="1"/>
</dbReference>
<dbReference type="PANTHER" id="PTHR46481:SF10">
    <property type="entry name" value="ZINC FINGER BED DOMAIN-CONTAINING PROTEIN 39"/>
    <property type="match status" value="1"/>
</dbReference>
<keyword evidence="4" id="KW-0862">Zinc</keyword>
<evidence type="ECO:0000313" key="9">
    <source>
        <dbReference type="Proteomes" id="UP000076858"/>
    </source>
</evidence>
<proteinExistence type="predicted"/>
<evidence type="ECO:0000256" key="2">
    <source>
        <dbReference type="ARBA" id="ARBA00022723"/>
    </source>
</evidence>
<comment type="subcellular location">
    <subcellularLocation>
        <location evidence="1">Nucleus</location>
    </subcellularLocation>
</comment>
<comment type="caution">
    <text evidence="8">The sequence shown here is derived from an EMBL/GenBank/DDBJ whole genome shotgun (WGS) entry which is preliminary data.</text>
</comment>
<gene>
    <name evidence="8" type="ORF">APZ42_032278</name>
</gene>
<dbReference type="InterPro" id="IPR012337">
    <property type="entry name" value="RNaseH-like_sf"/>
</dbReference>
<dbReference type="GO" id="GO:0008270">
    <property type="term" value="F:zinc ion binding"/>
    <property type="evidence" value="ECO:0007669"/>
    <property type="project" value="UniProtKB-KW"/>
</dbReference>
<evidence type="ECO:0000256" key="4">
    <source>
        <dbReference type="ARBA" id="ARBA00022833"/>
    </source>
</evidence>
<reference evidence="8 9" key="1">
    <citation type="submission" date="2016-03" db="EMBL/GenBank/DDBJ databases">
        <title>EvidentialGene: Evidence-directed Construction of Genes on Genomes.</title>
        <authorList>
            <person name="Gilbert D.G."/>
            <person name="Choi J.-H."/>
            <person name="Mockaitis K."/>
            <person name="Colbourne J."/>
            <person name="Pfrender M."/>
        </authorList>
    </citation>
    <scope>NUCLEOTIDE SEQUENCE [LARGE SCALE GENOMIC DNA]</scope>
    <source>
        <strain evidence="8 9">Xinb3</strain>
        <tissue evidence="8">Complete organism</tissue>
    </source>
</reference>
<keyword evidence="2" id="KW-0479">Metal-binding</keyword>
<keyword evidence="9" id="KW-1185">Reference proteome</keyword>
<dbReference type="InterPro" id="IPR008906">
    <property type="entry name" value="HATC_C_dom"/>
</dbReference>
<evidence type="ECO:0000256" key="1">
    <source>
        <dbReference type="ARBA" id="ARBA00004123"/>
    </source>
</evidence>
<accession>A0A164M4M2</accession>
<dbReference type="GO" id="GO:0005634">
    <property type="term" value="C:nucleus"/>
    <property type="evidence" value="ECO:0007669"/>
    <property type="project" value="UniProtKB-SubCell"/>
</dbReference>
<feature type="domain" description="HAT C-terminal dimerisation" evidence="7">
    <location>
        <begin position="364"/>
        <end position="447"/>
    </location>
</feature>
<feature type="region of interest" description="Disordered" evidence="6">
    <location>
        <begin position="324"/>
        <end position="348"/>
    </location>
</feature>
<evidence type="ECO:0000256" key="5">
    <source>
        <dbReference type="ARBA" id="ARBA00023242"/>
    </source>
</evidence>
<dbReference type="GO" id="GO:0046983">
    <property type="term" value="F:protein dimerization activity"/>
    <property type="evidence" value="ECO:0007669"/>
    <property type="project" value="InterPro"/>
</dbReference>
<protein>
    <recommendedName>
        <fullName evidence="7">HAT C-terminal dimerisation domain-containing protein</fullName>
    </recommendedName>
</protein>
<name>A0A164M4M2_9CRUS</name>
<sequence>MDGTIEGTTQSKTIYDAHEIFKPFSLGVFRNVFNELKSSNGLLLRKRQAEVTASNESSSSSRGLTKVAKLDEEEGATAFMNLDSRFNNNTQPIVVSVYKDHVTEQEKVIILCVLPNGADEIRFRLIGSGPGTMFAVIEYAWTPIAYEIEALFGDEIKKAEMATPKILALKDDLKFTRQHKAQAPKGSIEINLPIPVQTAANTIKREGKTRKYGSQAILVELIAYQFRYTLQQLLTKQSRSFLSSDIIMRYLGRLFVVKKRYPLELRVFRNLKKGFQAMVSDNSDNRLATISNPMFKLSWLENEEQYNRAKALLACKFNRLKGNVENSDSSEDSIDGTASSRSDPSPEKRRKKNFLFYVVHTKDELMEYEAEELEPSNCDPGGILLYWAQRSRKWPRLSCMARDILNIPATSASSKRAFIVGKDVFGISRMSLSPETVEALLCLRSWYSAVRNLFLHLILSRNAAFDGRFCLL</sequence>